<reference evidence="3" key="1">
    <citation type="submission" date="2017-08" db="EMBL/GenBank/DDBJ databases">
        <title>A dynamic microbial community with high functional redundancy inhabits the cold, oxic subseafloor aquifer.</title>
        <authorList>
            <person name="Tully B.J."/>
            <person name="Wheat C.G."/>
            <person name="Glazer B.T."/>
            <person name="Huber J.A."/>
        </authorList>
    </citation>
    <scope>NUCLEOTIDE SEQUENCE [LARGE SCALE GENOMIC DNA]</scope>
</reference>
<proteinExistence type="predicted"/>
<dbReference type="PANTHER" id="PTHR40275">
    <property type="entry name" value="SSL7038 PROTEIN"/>
    <property type="match status" value="1"/>
</dbReference>
<dbReference type="CDD" id="cd00093">
    <property type="entry name" value="HTH_XRE"/>
    <property type="match status" value="1"/>
</dbReference>
<dbReference type="SMART" id="SM00530">
    <property type="entry name" value="HTH_XRE"/>
    <property type="match status" value="1"/>
</dbReference>
<evidence type="ECO:0000259" key="1">
    <source>
        <dbReference type="PROSITE" id="PS50943"/>
    </source>
</evidence>
<evidence type="ECO:0000313" key="3">
    <source>
        <dbReference type="Proteomes" id="UP000218327"/>
    </source>
</evidence>
<gene>
    <name evidence="2" type="ORF">COA96_14835</name>
</gene>
<dbReference type="SUPFAM" id="SSF47413">
    <property type="entry name" value="lambda repressor-like DNA-binding domains"/>
    <property type="match status" value="1"/>
</dbReference>
<dbReference type="PROSITE" id="PS50943">
    <property type="entry name" value="HTH_CROC1"/>
    <property type="match status" value="1"/>
</dbReference>
<dbReference type="Pfam" id="PF21716">
    <property type="entry name" value="dnstrm_HI1420"/>
    <property type="match status" value="1"/>
</dbReference>
<sequence length="93" mass="10549">MSEKITNYNPFDYFDTQAEINSFLLDCYNDDDSNTFVTALGHLARHHGMTEMAKETGLSRGSLYKTFNGKTKPQWETIVKLLKALNVKLTVAV</sequence>
<dbReference type="Gene3D" id="1.10.260.40">
    <property type="entry name" value="lambda repressor-like DNA-binding domains"/>
    <property type="match status" value="1"/>
</dbReference>
<dbReference type="InterPro" id="IPR010982">
    <property type="entry name" value="Lambda_DNA-bd_dom_sf"/>
</dbReference>
<dbReference type="Proteomes" id="UP000218327">
    <property type="component" value="Unassembled WGS sequence"/>
</dbReference>
<dbReference type="EMBL" id="NVVJ01000066">
    <property type="protein sequence ID" value="PCJ22164.1"/>
    <property type="molecule type" value="Genomic_DNA"/>
</dbReference>
<feature type="domain" description="HTH cro/C1-type" evidence="1">
    <location>
        <begin position="49"/>
        <end position="92"/>
    </location>
</feature>
<dbReference type="AlphaFoldDB" id="A0A2A5AS52"/>
<dbReference type="InterPro" id="IPR014057">
    <property type="entry name" value="HI1420"/>
</dbReference>
<dbReference type="PANTHER" id="PTHR40275:SF1">
    <property type="entry name" value="SSL7038 PROTEIN"/>
    <property type="match status" value="1"/>
</dbReference>
<dbReference type="GO" id="GO:0003677">
    <property type="term" value="F:DNA binding"/>
    <property type="evidence" value="ECO:0007669"/>
    <property type="project" value="InterPro"/>
</dbReference>
<organism evidence="2 3">
    <name type="scientific">SAR86 cluster bacterium</name>
    <dbReference type="NCBI Taxonomy" id="2030880"/>
    <lineage>
        <taxon>Bacteria</taxon>
        <taxon>Pseudomonadati</taxon>
        <taxon>Pseudomonadota</taxon>
        <taxon>Gammaproteobacteria</taxon>
        <taxon>SAR86 cluster</taxon>
    </lineage>
</organism>
<accession>A0A2A5AS52</accession>
<name>A0A2A5AS52_9GAMM</name>
<protein>
    <submittedName>
        <fullName evidence="2">Putative addiction module antidote protein</fullName>
    </submittedName>
</protein>
<evidence type="ECO:0000313" key="2">
    <source>
        <dbReference type="EMBL" id="PCJ22164.1"/>
    </source>
</evidence>
<comment type="caution">
    <text evidence="2">The sequence shown here is derived from an EMBL/GenBank/DDBJ whole genome shotgun (WGS) entry which is preliminary data.</text>
</comment>
<dbReference type="InterPro" id="IPR001387">
    <property type="entry name" value="Cro/C1-type_HTH"/>
</dbReference>
<dbReference type="NCBIfam" id="TIGR02684">
    <property type="entry name" value="dnstrm_HI1420"/>
    <property type="match status" value="1"/>
</dbReference>